<protein>
    <recommendedName>
        <fullName evidence="5">tRNA pseudouridine synthase B</fullName>
        <ecNumber evidence="5">5.4.99.25</ecNumber>
    </recommendedName>
    <alternativeName>
        <fullName evidence="5">tRNA pseudouridine(55) synthase</fullName>
        <shortName evidence="5">Psi55 synthase</shortName>
    </alternativeName>
    <alternativeName>
        <fullName evidence="5">tRNA pseudouridylate synthase</fullName>
    </alternativeName>
    <alternativeName>
        <fullName evidence="5">tRNA-uridine isomerase</fullName>
    </alternativeName>
</protein>
<dbReference type="PANTHER" id="PTHR13767">
    <property type="entry name" value="TRNA-PSEUDOURIDINE SYNTHASE"/>
    <property type="match status" value="1"/>
</dbReference>
<dbReference type="NCBIfam" id="TIGR00431">
    <property type="entry name" value="TruB"/>
    <property type="match status" value="1"/>
</dbReference>
<evidence type="ECO:0000256" key="3">
    <source>
        <dbReference type="ARBA" id="ARBA00022694"/>
    </source>
</evidence>
<dbReference type="InterPro" id="IPR014780">
    <property type="entry name" value="tRNA_psdUridine_synth_TruB"/>
</dbReference>
<evidence type="ECO:0000313" key="7">
    <source>
        <dbReference type="EMBL" id="MBI4132224.1"/>
    </source>
</evidence>
<keyword evidence="3 5" id="KW-0819">tRNA processing</keyword>
<dbReference type="HAMAP" id="MF_01080">
    <property type="entry name" value="TruB_bact"/>
    <property type="match status" value="1"/>
</dbReference>
<dbReference type="EC" id="5.4.99.25" evidence="5"/>
<dbReference type="Gene3D" id="3.30.2350.10">
    <property type="entry name" value="Pseudouridine synthase"/>
    <property type="match status" value="1"/>
</dbReference>
<sequence length="227" mass="25112">MIQKDPARYSFAHGGIMDDILLIDKPAGISSFGVIRLLRKRLGVRKMGHAGTLDPMASGLLIVGVGKGTKRLSEFADLTKTYQMRVLLGRRTTTGDITGEVIEERPPGRITPEAVRRVMAGMVGEIELGVPAYSAAKYRGQPRYRYARRGVAIPASIRRSRIYRLEFQSMRRDGDKVFLDAELEAEKGTYARAVAEEIGRRFGVPATLAALRRVRIGSFNVASAEKF</sequence>
<evidence type="ECO:0000256" key="2">
    <source>
        <dbReference type="ARBA" id="ARBA00005642"/>
    </source>
</evidence>
<accession>A0A933DT19</accession>
<dbReference type="AlphaFoldDB" id="A0A933DT19"/>
<comment type="catalytic activity">
    <reaction evidence="1 5">
        <text>uridine(55) in tRNA = pseudouridine(55) in tRNA</text>
        <dbReference type="Rhea" id="RHEA:42532"/>
        <dbReference type="Rhea" id="RHEA-COMP:10101"/>
        <dbReference type="Rhea" id="RHEA-COMP:10102"/>
        <dbReference type="ChEBI" id="CHEBI:65314"/>
        <dbReference type="ChEBI" id="CHEBI:65315"/>
        <dbReference type="EC" id="5.4.99.25"/>
    </reaction>
</comment>
<organism evidence="7 8">
    <name type="scientific">Candidatus Sungiibacteriota bacterium</name>
    <dbReference type="NCBI Taxonomy" id="2750080"/>
    <lineage>
        <taxon>Bacteria</taxon>
        <taxon>Candidatus Sungiibacteriota</taxon>
    </lineage>
</organism>
<keyword evidence="4 5" id="KW-0413">Isomerase</keyword>
<dbReference type="InterPro" id="IPR002501">
    <property type="entry name" value="PsdUridine_synth_N"/>
</dbReference>
<evidence type="ECO:0000313" key="8">
    <source>
        <dbReference type="Proteomes" id="UP000704960"/>
    </source>
</evidence>
<comment type="caution">
    <text evidence="7">The sequence shown here is derived from an EMBL/GenBank/DDBJ whole genome shotgun (WGS) entry which is preliminary data.</text>
</comment>
<dbReference type="GO" id="GO:0003723">
    <property type="term" value="F:RNA binding"/>
    <property type="evidence" value="ECO:0007669"/>
    <property type="project" value="InterPro"/>
</dbReference>
<dbReference type="GO" id="GO:0031119">
    <property type="term" value="P:tRNA pseudouridine synthesis"/>
    <property type="evidence" value="ECO:0007669"/>
    <property type="project" value="UniProtKB-UniRule"/>
</dbReference>
<comment type="similarity">
    <text evidence="2 5">Belongs to the pseudouridine synthase TruB family. Type 1 subfamily.</text>
</comment>
<gene>
    <name evidence="5 7" type="primary">truB</name>
    <name evidence="7" type="ORF">HY474_01185</name>
</gene>
<dbReference type="Pfam" id="PF01509">
    <property type="entry name" value="TruB_N"/>
    <property type="match status" value="1"/>
</dbReference>
<evidence type="ECO:0000256" key="4">
    <source>
        <dbReference type="ARBA" id="ARBA00023235"/>
    </source>
</evidence>
<proteinExistence type="inferred from homology"/>
<evidence type="ECO:0000256" key="5">
    <source>
        <dbReference type="HAMAP-Rule" id="MF_01080"/>
    </source>
</evidence>
<dbReference type="GO" id="GO:1990481">
    <property type="term" value="P:mRNA pseudouridine synthesis"/>
    <property type="evidence" value="ECO:0007669"/>
    <property type="project" value="TreeGrafter"/>
</dbReference>
<name>A0A933DT19_9BACT</name>
<dbReference type="Proteomes" id="UP000704960">
    <property type="component" value="Unassembled WGS sequence"/>
</dbReference>
<dbReference type="GO" id="GO:0160148">
    <property type="term" value="F:tRNA pseudouridine(55) synthase activity"/>
    <property type="evidence" value="ECO:0007669"/>
    <property type="project" value="UniProtKB-EC"/>
</dbReference>
<evidence type="ECO:0000259" key="6">
    <source>
        <dbReference type="Pfam" id="PF01509"/>
    </source>
</evidence>
<dbReference type="InterPro" id="IPR020103">
    <property type="entry name" value="PsdUridine_synth_cat_dom_sf"/>
</dbReference>
<feature type="active site" description="Nucleophile" evidence="5">
    <location>
        <position position="54"/>
    </location>
</feature>
<dbReference type="EMBL" id="JACQMJ010000005">
    <property type="protein sequence ID" value="MBI4132224.1"/>
    <property type="molecule type" value="Genomic_DNA"/>
</dbReference>
<dbReference type="PANTHER" id="PTHR13767:SF2">
    <property type="entry name" value="PSEUDOURIDYLATE SYNTHASE TRUB1"/>
    <property type="match status" value="1"/>
</dbReference>
<dbReference type="SUPFAM" id="SSF55120">
    <property type="entry name" value="Pseudouridine synthase"/>
    <property type="match status" value="1"/>
</dbReference>
<feature type="domain" description="Pseudouridine synthase II N-terminal" evidence="6">
    <location>
        <begin position="39"/>
        <end position="190"/>
    </location>
</feature>
<evidence type="ECO:0000256" key="1">
    <source>
        <dbReference type="ARBA" id="ARBA00000385"/>
    </source>
</evidence>
<comment type="function">
    <text evidence="5">Responsible for synthesis of pseudouridine from uracil-55 in the psi GC loop of transfer RNAs.</text>
</comment>
<reference evidence="7" key="1">
    <citation type="submission" date="2020-07" db="EMBL/GenBank/DDBJ databases">
        <title>Huge and variable diversity of episymbiotic CPR bacteria and DPANN archaea in groundwater ecosystems.</title>
        <authorList>
            <person name="He C.Y."/>
            <person name="Keren R."/>
            <person name="Whittaker M."/>
            <person name="Farag I.F."/>
            <person name="Doudna J."/>
            <person name="Cate J.H.D."/>
            <person name="Banfield J.F."/>
        </authorList>
    </citation>
    <scope>NUCLEOTIDE SEQUENCE</scope>
    <source>
        <strain evidence="7">NC_groundwater_1226_Ag_S-0.1um_59_124</strain>
    </source>
</reference>